<evidence type="ECO:0000256" key="1">
    <source>
        <dbReference type="SAM" id="SignalP"/>
    </source>
</evidence>
<comment type="caution">
    <text evidence="2">The sequence shown here is derived from an EMBL/GenBank/DDBJ whole genome shotgun (WGS) entry which is preliminary data.</text>
</comment>
<sequence>MNAIIKLNKYIKLYVIMSLSLLACVPKTTQSEPDQFLQISGVYPHLAVFNPMDQQKEKCNGNGNECGIGAVVPWADKLWLITYSPHCPKGSADKLYTIDKDLNLEIRPESVGGTPANRMIHMPSNQLLIGPYLISDEGNVRVIDPQIMPGRLTATAQHLTDPDSMVYYYDMEGMLYEANVYSLKVNKLFHKPVPGWHGKGGYTSQGRLVIANNGEHKVFDIDHEMLQAGGAPQSDEDMGALAEWDGGNWRIVARKQFTDVTGPGGIYGAENENSPLWSIGWDKRSVILKLLDNGTWYTFRLPKSTHTYDHWGGWYTEWPRIREIGQGKMLMDMHGMFYEFPKGFVSSNTKGIKPLANHLRYVPDFCQWNGQLVLATDETSILQNHYAGRSQSNFWFGNYDEIKEWGPTNGYGGVWLNDEIKANEFSLPYLLNGFDRKMVHLAHSKSQAIFTFEIDKEGNGEWEKYKEIEINNHYGFYIFPDDMEAAWIRVKANIEGVATAYFHYTGTKQDTNRQEYLFQALAGVKESTFNGGMIRPAGHNGNLQYLANDTYYEIDEKLNFINPEVDRSEEVAEICEFKKEFEIDDSSIIVRDKSGTFRLPKTSRVYDHPFPEGWPRGRRELESERYMFQVHGTFFEVPREAGFTSMRPITTHKKKIMDFCTWRGLLVLSGTNSLNEQDGHYFSSDQGEGLWFGAIDDLWKLGKPVGKGGVWKETQVKAGEPSLPYLMTGYDKKKVTITSNDYVTFTIEVDFDHNGWRQYKQIEVPGGNSVTYEFPEGFSAHWVRVTANKDCLATALFVYE</sequence>
<dbReference type="PROSITE" id="PS51257">
    <property type="entry name" value="PROKAR_LIPOPROTEIN"/>
    <property type="match status" value="1"/>
</dbReference>
<keyword evidence="3" id="KW-1185">Reference proteome</keyword>
<dbReference type="RefSeq" id="WP_346759684.1">
    <property type="nucleotide sequence ID" value="NZ_JAUJEB010000004.1"/>
</dbReference>
<accession>A0ABT8L9C3</accession>
<feature type="signal peptide" evidence="1">
    <location>
        <begin position="1"/>
        <end position="23"/>
    </location>
</feature>
<reference evidence="2" key="1">
    <citation type="submission" date="2023-06" db="EMBL/GenBank/DDBJ databases">
        <title>Genomic of Agaribacillus aureum.</title>
        <authorList>
            <person name="Wang G."/>
        </authorList>
    </citation>
    <scope>NUCLEOTIDE SEQUENCE</scope>
    <source>
        <strain evidence="2">BMA12</strain>
    </source>
</reference>
<evidence type="ECO:0000313" key="3">
    <source>
        <dbReference type="Proteomes" id="UP001172083"/>
    </source>
</evidence>
<keyword evidence="1" id="KW-0732">Signal</keyword>
<evidence type="ECO:0000313" key="2">
    <source>
        <dbReference type="EMBL" id="MDN5214350.1"/>
    </source>
</evidence>
<dbReference type="EMBL" id="JAUJEB010000004">
    <property type="protein sequence ID" value="MDN5214350.1"/>
    <property type="molecule type" value="Genomic_DNA"/>
</dbReference>
<feature type="chain" id="PRO_5045959191" evidence="1">
    <location>
        <begin position="24"/>
        <end position="800"/>
    </location>
</feature>
<proteinExistence type="predicted"/>
<name>A0ABT8L9C3_9BACT</name>
<protein>
    <submittedName>
        <fullName evidence="2">Uncharacterized protein</fullName>
    </submittedName>
</protein>
<gene>
    <name evidence="2" type="ORF">QQ020_19885</name>
</gene>
<organism evidence="2 3">
    <name type="scientific">Agaribacillus aureus</name>
    <dbReference type="NCBI Taxonomy" id="3051825"/>
    <lineage>
        <taxon>Bacteria</taxon>
        <taxon>Pseudomonadati</taxon>
        <taxon>Bacteroidota</taxon>
        <taxon>Cytophagia</taxon>
        <taxon>Cytophagales</taxon>
        <taxon>Splendidivirgaceae</taxon>
        <taxon>Agaribacillus</taxon>
    </lineage>
</organism>
<dbReference type="Proteomes" id="UP001172083">
    <property type="component" value="Unassembled WGS sequence"/>
</dbReference>